<dbReference type="AlphaFoldDB" id="A0A164Y885"/>
<protein>
    <submittedName>
        <fullName evidence="1">Uncharacterized protein</fullName>
    </submittedName>
</protein>
<organism evidence="1 2">
    <name type="scientific">Sistotremastrum niveocremeum HHB9708</name>
    <dbReference type="NCBI Taxonomy" id="1314777"/>
    <lineage>
        <taxon>Eukaryota</taxon>
        <taxon>Fungi</taxon>
        <taxon>Dikarya</taxon>
        <taxon>Basidiomycota</taxon>
        <taxon>Agaricomycotina</taxon>
        <taxon>Agaricomycetes</taxon>
        <taxon>Sistotremastrales</taxon>
        <taxon>Sistotremastraceae</taxon>
        <taxon>Sertulicium</taxon>
        <taxon>Sertulicium niveocremeum</taxon>
    </lineage>
</organism>
<sequence>MLISGTMNCWMSYNTYTIFSLMTQMSYCSSPDRIRSNPYQVSCLLNPPYHCERTLLMGRNESIADRSYSALGAFDHDRHLNLEAFSCIFWG</sequence>
<evidence type="ECO:0000313" key="2">
    <source>
        <dbReference type="Proteomes" id="UP000076722"/>
    </source>
</evidence>
<dbReference type="Proteomes" id="UP000076722">
    <property type="component" value="Unassembled WGS sequence"/>
</dbReference>
<evidence type="ECO:0000313" key="1">
    <source>
        <dbReference type="EMBL" id="KZS96678.1"/>
    </source>
</evidence>
<keyword evidence="2" id="KW-1185">Reference proteome</keyword>
<reference evidence="1 2" key="1">
    <citation type="journal article" date="2016" name="Mol. Biol. Evol.">
        <title>Comparative Genomics of Early-Diverging Mushroom-Forming Fungi Provides Insights into the Origins of Lignocellulose Decay Capabilities.</title>
        <authorList>
            <person name="Nagy L.G."/>
            <person name="Riley R."/>
            <person name="Tritt A."/>
            <person name="Adam C."/>
            <person name="Daum C."/>
            <person name="Floudas D."/>
            <person name="Sun H."/>
            <person name="Yadav J.S."/>
            <person name="Pangilinan J."/>
            <person name="Larsson K.H."/>
            <person name="Matsuura K."/>
            <person name="Barry K."/>
            <person name="Labutti K."/>
            <person name="Kuo R."/>
            <person name="Ohm R.A."/>
            <person name="Bhattacharya S.S."/>
            <person name="Shirouzu T."/>
            <person name="Yoshinaga Y."/>
            <person name="Martin F.M."/>
            <person name="Grigoriev I.V."/>
            <person name="Hibbett D.S."/>
        </authorList>
    </citation>
    <scope>NUCLEOTIDE SEQUENCE [LARGE SCALE GENOMIC DNA]</scope>
    <source>
        <strain evidence="1 2">HHB9708</strain>
    </source>
</reference>
<proteinExistence type="predicted"/>
<gene>
    <name evidence="1" type="ORF">SISNIDRAFT_282648</name>
</gene>
<accession>A0A164Y885</accession>
<dbReference type="EMBL" id="KV419398">
    <property type="protein sequence ID" value="KZS96678.1"/>
    <property type="molecule type" value="Genomic_DNA"/>
</dbReference>
<name>A0A164Y885_9AGAM</name>